<dbReference type="InterPro" id="IPR006664">
    <property type="entry name" value="OMP_bac"/>
</dbReference>
<dbReference type="PRINTS" id="PR01021">
    <property type="entry name" value="OMPADOMAIN"/>
</dbReference>
<dbReference type="AlphaFoldDB" id="A0A4P6ER67"/>
<dbReference type="PROSITE" id="PS51257">
    <property type="entry name" value="PROKAR_LIPOPROTEIN"/>
    <property type="match status" value="1"/>
</dbReference>
<dbReference type="EMBL" id="CP035495">
    <property type="protein sequence ID" value="QAY64383.1"/>
    <property type="molecule type" value="Genomic_DNA"/>
</dbReference>
<dbReference type="RefSeq" id="WP_129205534.1">
    <property type="nucleotide sequence ID" value="NZ_CP035495.1"/>
</dbReference>
<feature type="compositionally biased region" description="Basic and acidic residues" evidence="5">
    <location>
        <begin position="321"/>
        <end position="331"/>
    </location>
</feature>
<dbReference type="PROSITE" id="PS51123">
    <property type="entry name" value="OMPA_2"/>
    <property type="match status" value="1"/>
</dbReference>
<comment type="subcellular location">
    <subcellularLocation>
        <location evidence="1">Cell outer membrane</location>
    </subcellularLocation>
</comment>
<feature type="signal peptide" evidence="6">
    <location>
        <begin position="1"/>
        <end position="32"/>
    </location>
</feature>
<feature type="compositionally biased region" description="Low complexity" evidence="5">
    <location>
        <begin position="39"/>
        <end position="48"/>
    </location>
</feature>
<evidence type="ECO:0000256" key="1">
    <source>
        <dbReference type="ARBA" id="ARBA00004442"/>
    </source>
</evidence>
<dbReference type="InterPro" id="IPR050330">
    <property type="entry name" value="Bact_OuterMem_StrucFunc"/>
</dbReference>
<dbReference type="PANTHER" id="PTHR30329:SF21">
    <property type="entry name" value="LIPOPROTEIN YIAD-RELATED"/>
    <property type="match status" value="1"/>
</dbReference>
<dbReference type="KEGG" id="xyl:ET495_15510"/>
<dbReference type="CDD" id="cd07185">
    <property type="entry name" value="OmpA_C-like"/>
    <property type="match status" value="1"/>
</dbReference>
<evidence type="ECO:0000313" key="9">
    <source>
        <dbReference type="Proteomes" id="UP000291758"/>
    </source>
</evidence>
<dbReference type="PANTHER" id="PTHR30329">
    <property type="entry name" value="STATOR ELEMENT OF FLAGELLAR MOTOR COMPLEX"/>
    <property type="match status" value="1"/>
</dbReference>
<keyword evidence="2 4" id="KW-0472">Membrane</keyword>
<evidence type="ECO:0000256" key="5">
    <source>
        <dbReference type="SAM" id="MobiDB-lite"/>
    </source>
</evidence>
<evidence type="ECO:0000313" key="8">
    <source>
        <dbReference type="EMBL" id="QAY64383.1"/>
    </source>
</evidence>
<accession>A0A4P6ER67</accession>
<proteinExistence type="predicted"/>
<reference evidence="8 9" key="1">
    <citation type="submission" date="2019-01" db="EMBL/GenBank/DDBJ databases">
        <title>Genome sequencing of strain 2JSPR-7.</title>
        <authorList>
            <person name="Heo J."/>
            <person name="Kim S.-J."/>
            <person name="Kim J.-S."/>
            <person name="Hong S.-B."/>
            <person name="Kwon S.-W."/>
        </authorList>
    </citation>
    <scope>NUCLEOTIDE SEQUENCE [LARGE SCALE GENOMIC DNA]</scope>
    <source>
        <strain evidence="8 9">2JSPR-7</strain>
    </source>
</reference>
<evidence type="ECO:0000259" key="7">
    <source>
        <dbReference type="PROSITE" id="PS51123"/>
    </source>
</evidence>
<dbReference type="SUPFAM" id="SSF103088">
    <property type="entry name" value="OmpA-like"/>
    <property type="match status" value="1"/>
</dbReference>
<dbReference type="GO" id="GO:0009279">
    <property type="term" value="C:cell outer membrane"/>
    <property type="evidence" value="ECO:0007669"/>
    <property type="project" value="UniProtKB-SubCell"/>
</dbReference>
<feature type="region of interest" description="Disordered" evidence="5">
    <location>
        <begin position="30"/>
        <end position="59"/>
    </location>
</feature>
<keyword evidence="6" id="KW-0732">Signal</keyword>
<keyword evidence="3" id="KW-0998">Cell outer membrane</keyword>
<dbReference type="InterPro" id="IPR036737">
    <property type="entry name" value="OmpA-like_sf"/>
</dbReference>
<feature type="domain" description="OmpA-like" evidence="7">
    <location>
        <begin position="239"/>
        <end position="357"/>
    </location>
</feature>
<dbReference type="InterPro" id="IPR006665">
    <property type="entry name" value="OmpA-like"/>
</dbReference>
<evidence type="ECO:0000256" key="3">
    <source>
        <dbReference type="ARBA" id="ARBA00023237"/>
    </source>
</evidence>
<protein>
    <submittedName>
        <fullName evidence="8">OmpA family protein</fullName>
    </submittedName>
</protein>
<feature type="region of interest" description="Disordered" evidence="5">
    <location>
        <begin position="320"/>
        <end position="340"/>
    </location>
</feature>
<dbReference type="Proteomes" id="UP000291758">
    <property type="component" value="Chromosome"/>
</dbReference>
<dbReference type="Gene3D" id="3.30.1330.60">
    <property type="entry name" value="OmpA-like domain"/>
    <property type="match status" value="1"/>
</dbReference>
<evidence type="ECO:0000256" key="2">
    <source>
        <dbReference type="ARBA" id="ARBA00023136"/>
    </source>
</evidence>
<evidence type="ECO:0000256" key="6">
    <source>
        <dbReference type="SAM" id="SignalP"/>
    </source>
</evidence>
<gene>
    <name evidence="8" type="ORF">ET495_15510</name>
</gene>
<feature type="chain" id="PRO_5020990419" evidence="6">
    <location>
        <begin position="33"/>
        <end position="532"/>
    </location>
</feature>
<evidence type="ECO:0000256" key="4">
    <source>
        <dbReference type="PROSITE-ProRule" id="PRU00473"/>
    </source>
</evidence>
<dbReference type="Pfam" id="PF00691">
    <property type="entry name" value="OmpA"/>
    <property type="match status" value="1"/>
</dbReference>
<keyword evidence="9" id="KW-1185">Reference proteome</keyword>
<sequence>MTRRHSPRTAARTTAALAGAVLLLAACTGEEAGPGGATSGTATPQASGDAQSPTPGPDDVATSFTMAIGGGEVEVDVHPLVRSDEHVVLTYDLRPTAGPGDAGDSLGANVLYDDVTSQRVPGGAVRLVDVPSGRVHLPGVDADGYGVGEPSDLPTVPAEGVRVQRAYAAPEAGTEVLSALFPGALVPDVPVVDGPVPSPALDDDGAEPISLDAVAEAPVTEASRFTRQLDGAVQVIESSEQVQVSLGSDVLFATDSAELTEAAQAALAEAANQLKSHAPGVVDVVGHTDDVGDEASNQSLSERRAASVAGALETLIDTSDYELRQSGRGESEPLVANDSDGNRQLNRRVVLSLTSTATHRAPVETAGETPPFEDGPVATGAEGVVLDGTRQVRITAPEVRRVGDDALLVTIQVEALDDEVDSNFGFGGLSSVFSYRGDGTVYPQNALGVALVTGATAVYPFDYLLSTRDNGVQDWRPLADLDTLQQIDGGKTATFVGLYPAISDADTATVQVGRGLGAQPFRLTDIPVVDGD</sequence>
<dbReference type="OrthoDB" id="5166631at2"/>
<organism evidence="8 9">
    <name type="scientific">Xylanimonas allomyrinae</name>
    <dbReference type="NCBI Taxonomy" id="2509459"/>
    <lineage>
        <taxon>Bacteria</taxon>
        <taxon>Bacillati</taxon>
        <taxon>Actinomycetota</taxon>
        <taxon>Actinomycetes</taxon>
        <taxon>Micrococcales</taxon>
        <taxon>Promicromonosporaceae</taxon>
        <taxon>Xylanimonas</taxon>
    </lineage>
</organism>
<name>A0A4P6ER67_9MICO</name>